<dbReference type="InterPro" id="IPR052014">
    <property type="entry name" value="Dictyostelium_Tiger"/>
</dbReference>
<dbReference type="PROSITE" id="PS01186">
    <property type="entry name" value="EGF_2"/>
    <property type="match status" value="1"/>
</dbReference>
<feature type="disulfide bond" evidence="2">
    <location>
        <begin position="423"/>
        <end position="432"/>
    </location>
</feature>
<dbReference type="PROSITE" id="PS00022">
    <property type="entry name" value="EGF_1"/>
    <property type="match status" value="1"/>
</dbReference>
<dbReference type="InterPro" id="IPR002909">
    <property type="entry name" value="IPT_dom"/>
</dbReference>
<keyword evidence="4" id="KW-1133">Transmembrane helix</keyword>
<keyword evidence="4" id="KW-0812">Transmembrane</keyword>
<keyword evidence="2" id="KW-1015">Disulfide bond</keyword>
<dbReference type="PANTHER" id="PTHR31341">
    <property type="entry name" value="IPT/TIG DOMAIN-CONTAINING PROTEIN-RELATED-RELATED"/>
    <property type="match status" value="1"/>
</dbReference>
<evidence type="ECO:0000313" key="6">
    <source>
        <dbReference type="EMBL" id="EFA74685.1"/>
    </source>
</evidence>
<dbReference type="InParanoid" id="D3BVC8"/>
<evidence type="ECO:0000256" key="2">
    <source>
        <dbReference type="PROSITE-ProRule" id="PRU00076"/>
    </source>
</evidence>
<feature type="transmembrane region" description="Helical" evidence="4">
    <location>
        <begin position="475"/>
        <end position="494"/>
    </location>
</feature>
<evidence type="ECO:0000313" key="7">
    <source>
        <dbReference type="Proteomes" id="UP000001396"/>
    </source>
</evidence>
<dbReference type="EMBL" id="ADBJ01000062">
    <property type="protein sequence ID" value="EFA74685.1"/>
    <property type="molecule type" value="Genomic_DNA"/>
</dbReference>
<keyword evidence="7" id="KW-1185">Reference proteome</keyword>
<gene>
    <name evidence="6" type="ORF">PPL_11654</name>
</gene>
<reference evidence="6 7" key="1">
    <citation type="journal article" date="2011" name="Genome Res.">
        <title>Phylogeny-wide analysis of social amoeba genomes highlights ancient origins for complex intercellular communication.</title>
        <authorList>
            <person name="Heidel A.J."/>
            <person name="Lawal H.M."/>
            <person name="Felder M."/>
            <person name="Schilde C."/>
            <person name="Helps N.R."/>
            <person name="Tunggal B."/>
            <person name="Rivero F."/>
            <person name="John U."/>
            <person name="Schleicher M."/>
            <person name="Eichinger L."/>
            <person name="Platzer M."/>
            <person name="Noegel A.A."/>
            <person name="Schaap P."/>
            <person name="Gloeckner G."/>
        </authorList>
    </citation>
    <scope>NUCLEOTIDE SEQUENCE [LARGE SCALE GENOMIC DNA]</scope>
    <source>
        <strain evidence="7">ATCC 26659 / Pp 5 / PN500</strain>
    </source>
</reference>
<evidence type="ECO:0000256" key="1">
    <source>
        <dbReference type="ARBA" id="ARBA00023180"/>
    </source>
</evidence>
<feature type="region of interest" description="Disordered" evidence="3">
    <location>
        <begin position="431"/>
        <end position="463"/>
    </location>
</feature>
<dbReference type="RefSeq" id="XP_020426819.1">
    <property type="nucleotide sequence ID" value="XM_020582403.1"/>
</dbReference>
<dbReference type="PANTHER" id="PTHR31341:SF15">
    <property type="entry name" value="EGF-LIKE DOMAIN-CONTAINING PROTEIN"/>
    <property type="match status" value="1"/>
</dbReference>
<organism evidence="6 7">
    <name type="scientific">Heterostelium pallidum (strain ATCC 26659 / Pp 5 / PN500)</name>
    <name type="common">Cellular slime mold</name>
    <name type="synonym">Polysphondylium pallidum</name>
    <dbReference type="NCBI Taxonomy" id="670386"/>
    <lineage>
        <taxon>Eukaryota</taxon>
        <taxon>Amoebozoa</taxon>
        <taxon>Evosea</taxon>
        <taxon>Eumycetozoa</taxon>
        <taxon>Dictyostelia</taxon>
        <taxon>Acytosteliales</taxon>
        <taxon>Acytosteliaceae</taxon>
        <taxon>Heterostelium</taxon>
    </lineage>
</organism>
<comment type="caution">
    <text evidence="6">The sequence shown here is derived from an EMBL/GenBank/DDBJ whole genome shotgun (WGS) entry which is preliminary data.</text>
</comment>
<dbReference type="PROSITE" id="PS50026">
    <property type="entry name" value="EGF_3"/>
    <property type="match status" value="1"/>
</dbReference>
<evidence type="ECO:0000256" key="4">
    <source>
        <dbReference type="SAM" id="Phobius"/>
    </source>
</evidence>
<dbReference type="GeneID" id="31367122"/>
<feature type="disulfide bond" evidence="2">
    <location>
        <begin position="404"/>
        <end position="414"/>
    </location>
</feature>
<accession>D3BVC8</accession>
<dbReference type="CDD" id="cd00055">
    <property type="entry name" value="EGF_Lam"/>
    <property type="match status" value="1"/>
</dbReference>
<dbReference type="AlphaFoldDB" id="D3BVC8"/>
<dbReference type="STRING" id="670386.D3BVC8"/>
<evidence type="ECO:0000259" key="5">
    <source>
        <dbReference type="PROSITE" id="PS50026"/>
    </source>
</evidence>
<dbReference type="Proteomes" id="UP000001396">
    <property type="component" value="Unassembled WGS sequence"/>
</dbReference>
<feature type="domain" description="EGF-like" evidence="5">
    <location>
        <begin position="400"/>
        <end position="433"/>
    </location>
</feature>
<name>D3BVC8_HETP5</name>
<proteinExistence type="predicted"/>
<dbReference type="Gene3D" id="2.10.25.10">
    <property type="entry name" value="Laminin"/>
    <property type="match status" value="1"/>
</dbReference>
<comment type="caution">
    <text evidence="2">Lacks conserved residue(s) required for the propagation of feature annotation.</text>
</comment>
<keyword evidence="1" id="KW-0325">Glycoprotein</keyword>
<dbReference type="InterPro" id="IPR002049">
    <property type="entry name" value="LE_dom"/>
</dbReference>
<dbReference type="InterPro" id="IPR000742">
    <property type="entry name" value="EGF"/>
</dbReference>
<dbReference type="Pfam" id="PF01833">
    <property type="entry name" value="TIG"/>
    <property type="match status" value="1"/>
</dbReference>
<dbReference type="OMA" id="YPARMIC"/>
<keyword evidence="4" id="KW-0472">Membrane</keyword>
<evidence type="ECO:0000256" key="3">
    <source>
        <dbReference type="SAM" id="MobiDB-lite"/>
    </source>
</evidence>
<dbReference type="InterPro" id="IPR014756">
    <property type="entry name" value="Ig_E-set"/>
</dbReference>
<dbReference type="FunCoup" id="D3BVC8">
    <property type="interactions" value="802"/>
</dbReference>
<keyword evidence="2" id="KW-0245">EGF-like domain</keyword>
<protein>
    <recommendedName>
        <fullName evidence="5">EGF-like domain-containing protein</fullName>
    </recommendedName>
</protein>
<feature type="compositionally biased region" description="Low complexity" evidence="3">
    <location>
        <begin position="436"/>
        <end position="463"/>
    </location>
</feature>
<sequence length="496" mass="54358">MYPEVYLQVSFGGTKLSEYSTTTTSLLITVPPGSQSSQLLVQTLTSQTIYNNIIYLIPYLISVNQSLISTSQSSLQITGDFFQSNPGPTKQKIYFGDIEILADVLSMNEISFTTPSGIVSRKDIRAYSYQREVFSNALSFSYNRPTVISFTQNQTETNVITIEGSDFGISSSLLSVTNNNNINFNFTFLSVNNTQLIAILPNTIITNIYNIFVDTQQTVDPLYLNLQPTILPISAIAPVTGGPILVIGYFLRYNTIYAGNATIKCNSIDENNYPARMICTVPMGAGRFQVHSESALVSTNNKTSNYVNTNYVYPSIVNVNPKVYFENNETIFTIFGNNFIDIDFVWKINNEVCNVTQVNTRNATCTLTPKINANTTVNPISIFVSVSGLADYSNYTLSYYTKPCLNDCSSHGQCNYTVAVCQCDQGYQGSDCSEQTPTTTSGTTTTVTTTTTGTTTTGATTTGATTTDINSSNQLSFNFILTALLLIIVITTTLNK</sequence>
<dbReference type="SUPFAM" id="SSF81296">
    <property type="entry name" value="E set domains"/>
    <property type="match status" value="1"/>
</dbReference>